<feature type="transmembrane region" description="Helical" evidence="1">
    <location>
        <begin position="33"/>
        <end position="54"/>
    </location>
</feature>
<gene>
    <name evidence="2" type="ORF">H9712_01495</name>
</gene>
<proteinExistence type="predicted"/>
<reference evidence="2" key="2">
    <citation type="submission" date="2021-04" db="EMBL/GenBank/DDBJ databases">
        <authorList>
            <person name="Gilroy R."/>
        </authorList>
    </citation>
    <scope>NUCLEOTIDE SEQUENCE</scope>
    <source>
        <strain evidence="2">CHK192-8294</strain>
    </source>
</reference>
<dbReference type="Proteomes" id="UP000823921">
    <property type="component" value="Unassembled WGS sequence"/>
</dbReference>
<dbReference type="EMBL" id="DWXO01000018">
    <property type="protein sequence ID" value="HJB79638.1"/>
    <property type="molecule type" value="Genomic_DNA"/>
</dbReference>
<sequence length="444" mass="48340">MNRYRDYMDRIAAPASLADKVLEGKRSRRTRPALAAGVLAACCLVAAVGGWQLWQGRALTEPDPTAGVAATPQMSQQAAQGGDHTLVVEDAFGGQPHSFPNVPGYDYPDCTGSDAMVGDYAYPEGWFMERLTAQEIITVLGGTDQVPWTLDWTGFGLDSTVIYDGEGNPWRIDIVGQRGEDTLRLELWPGREPLIDLIYADAAVQDVDGVEVTTYSLYYDQDGDDTKEYTYHADYFDGAMGVNFTCTSKDQGAAAWLASLVVGHKGFTAEGLTAPEGEAHIDLGTGRVYGSGELTLAQAYQQELAPYLPDPEALPENFAFESAHWHFDEVEDSLSVLWCRGDDYISVSVGRFPDDTSLLAPDFQPDEVVTPQALEWIGYYADDDQGDTPGWRYRPFTVHYTEADGVTVAVTYTIKGLTPEEAAALVNSCPAGQSRVHPITGAVD</sequence>
<dbReference type="AlphaFoldDB" id="A0A9D2S9K6"/>
<name>A0A9D2S9K6_9FIRM</name>
<keyword evidence="1" id="KW-1133">Transmembrane helix</keyword>
<evidence type="ECO:0000256" key="1">
    <source>
        <dbReference type="SAM" id="Phobius"/>
    </source>
</evidence>
<keyword evidence="1" id="KW-0472">Membrane</keyword>
<reference evidence="2" key="1">
    <citation type="journal article" date="2021" name="PeerJ">
        <title>Extensive microbial diversity within the chicken gut microbiome revealed by metagenomics and culture.</title>
        <authorList>
            <person name="Gilroy R."/>
            <person name="Ravi A."/>
            <person name="Getino M."/>
            <person name="Pursley I."/>
            <person name="Horton D.L."/>
            <person name="Alikhan N.F."/>
            <person name="Baker D."/>
            <person name="Gharbi K."/>
            <person name="Hall N."/>
            <person name="Watson M."/>
            <person name="Adriaenssens E.M."/>
            <person name="Foster-Nyarko E."/>
            <person name="Jarju S."/>
            <person name="Secka A."/>
            <person name="Antonio M."/>
            <person name="Oren A."/>
            <person name="Chaudhuri R.R."/>
            <person name="La Ragione R."/>
            <person name="Hildebrand F."/>
            <person name="Pallen M.J."/>
        </authorList>
    </citation>
    <scope>NUCLEOTIDE SEQUENCE</scope>
    <source>
        <strain evidence="2">CHK192-8294</strain>
    </source>
</reference>
<keyword evidence="1" id="KW-0812">Transmembrane</keyword>
<comment type="caution">
    <text evidence="2">The sequence shown here is derived from an EMBL/GenBank/DDBJ whole genome shotgun (WGS) entry which is preliminary data.</text>
</comment>
<organism evidence="2 3">
    <name type="scientific">Candidatus Flavonifractor intestinigallinarum</name>
    <dbReference type="NCBI Taxonomy" id="2838586"/>
    <lineage>
        <taxon>Bacteria</taxon>
        <taxon>Bacillati</taxon>
        <taxon>Bacillota</taxon>
        <taxon>Clostridia</taxon>
        <taxon>Eubacteriales</taxon>
        <taxon>Oscillospiraceae</taxon>
        <taxon>Flavonifractor</taxon>
    </lineage>
</organism>
<evidence type="ECO:0000313" key="3">
    <source>
        <dbReference type="Proteomes" id="UP000823921"/>
    </source>
</evidence>
<evidence type="ECO:0000313" key="2">
    <source>
        <dbReference type="EMBL" id="HJB79638.1"/>
    </source>
</evidence>
<protein>
    <submittedName>
        <fullName evidence="2">Uncharacterized protein</fullName>
    </submittedName>
</protein>
<accession>A0A9D2S9K6</accession>